<feature type="transmembrane region" description="Helical" evidence="7">
    <location>
        <begin position="234"/>
        <end position="255"/>
    </location>
</feature>
<dbReference type="PROSITE" id="PS50928">
    <property type="entry name" value="ABC_TM1"/>
    <property type="match status" value="1"/>
</dbReference>
<evidence type="ECO:0000256" key="7">
    <source>
        <dbReference type="RuleBase" id="RU363032"/>
    </source>
</evidence>
<dbReference type="SUPFAM" id="SSF161098">
    <property type="entry name" value="MetI-like"/>
    <property type="match status" value="1"/>
</dbReference>
<dbReference type="EMBL" id="KC811108">
    <property type="protein sequence ID" value="AGQ18673.1"/>
    <property type="molecule type" value="Genomic_DNA"/>
</dbReference>
<dbReference type="InterPro" id="IPR000515">
    <property type="entry name" value="MetI-like"/>
</dbReference>
<keyword evidence="4 7" id="KW-0812">Transmembrane</keyword>
<keyword evidence="3 7" id="KW-0813">Transport</keyword>
<dbReference type="GO" id="GO:0005886">
    <property type="term" value="C:plasma membrane"/>
    <property type="evidence" value="ECO:0007669"/>
    <property type="project" value="UniProtKB-SubCell"/>
</dbReference>
<dbReference type="PANTHER" id="PTHR30043:SF8">
    <property type="entry name" value="ABC TRANSPORTER, PERMEASE PROTEIN CC0363, PUTATIVE-RELATED"/>
    <property type="match status" value="1"/>
</dbReference>
<comment type="similarity">
    <text evidence="7">Belongs to the binding-protein-dependent transport system permease family.</text>
</comment>
<evidence type="ECO:0000256" key="2">
    <source>
        <dbReference type="ARBA" id="ARBA00004196"/>
    </source>
</evidence>
<feature type="transmembrane region" description="Helical" evidence="7">
    <location>
        <begin position="12"/>
        <end position="30"/>
    </location>
</feature>
<proteinExistence type="inferred from homology"/>
<sequence length="267" mass="28592">MNIPKQPLNQRIFKYSLTSLIVVSAIWSASGLEITLDRILNAPAQIATLVGAMFPLDLSSEAFDRIIPKVFESLFIAWAGTVIGAIFSFPISFLAANNITIGSVNRVIKQILNGIRAFPELILAFVFLPITGLGPLTGTLAVGIHSIGTLGKLSSEVIEGIDEGPLESIKASGGSKINELTFGVIPQVMPTITSYWLYRFEINLRASAVLGVVGAGGVGQELINQLRFRDFPRAGTVLICTIVLVLTADTISAAIRNRIIKGKTVKS</sequence>
<accession>S5DMK4</accession>
<organism evidence="9">
    <name type="scientific">Candidatus Actinomarina minuta</name>
    <dbReference type="NCBI Taxonomy" id="1389454"/>
    <lineage>
        <taxon>Bacteria</taxon>
        <taxon>Bacillati</taxon>
        <taxon>Actinomycetota</taxon>
        <taxon>Actinomycetes</taxon>
        <taxon>Candidatus Actinomarinidae</taxon>
        <taxon>Candidatus Actinomarinales</taxon>
        <taxon>Candidatus Actinomarineae</taxon>
        <taxon>Candidatus Actinomarinaceae</taxon>
        <taxon>Candidatus Actinomarina</taxon>
    </lineage>
</organism>
<dbReference type="GO" id="GO:0030313">
    <property type="term" value="C:cell envelope"/>
    <property type="evidence" value="ECO:0007669"/>
    <property type="project" value="UniProtKB-SubCell"/>
</dbReference>
<comment type="subcellular location">
    <subcellularLocation>
        <location evidence="2">Cell envelope</location>
    </subcellularLocation>
    <subcellularLocation>
        <location evidence="7">Cell membrane</location>
        <topology evidence="7">Multi-pass membrane protein</topology>
    </subcellularLocation>
    <subcellularLocation>
        <location evidence="1">Membrane</location>
        <topology evidence="1">Multi-pass membrane protein</topology>
    </subcellularLocation>
</comment>
<feature type="domain" description="ABC transmembrane type-1" evidence="8">
    <location>
        <begin position="70"/>
        <end position="255"/>
    </location>
</feature>
<dbReference type="AlphaFoldDB" id="S5DMK4"/>
<dbReference type="NCBIfam" id="TIGR01097">
    <property type="entry name" value="PhnE"/>
    <property type="match status" value="1"/>
</dbReference>
<feature type="transmembrane region" description="Helical" evidence="7">
    <location>
        <begin position="75"/>
        <end position="100"/>
    </location>
</feature>
<dbReference type="PANTHER" id="PTHR30043">
    <property type="entry name" value="PHOSPHONATES TRANSPORT SYSTEM PERMEASE PROTEIN"/>
    <property type="match status" value="1"/>
</dbReference>
<evidence type="ECO:0000259" key="8">
    <source>
        <dbReference type="PROSITE" id="PS50928"/>
    </source>
</evidence>
<feature type="transmembrane region" description="Helical" evidence="7">
    <location>
        <begin position="121"/>
        <end position="144"/>
    </location>
</feature>
<evidence type="ECO:0000256" key="3">
    <source>
        <dbReference type="ARBA" id="ARBA00022448"/>
    </source>
</evidence>
<evidence type="ECO:0000256" key="1">
    <source>
        <dbReference type="ARBA" id="ARBA00004141"/>
    </source>
</evidence>
<dbReference type="Gene3D" id="1.10.3720.10">
    <property type="entry name" value="MetI-like"/>
    <property type="match status" value="1"/>
</dbReference>
<reference evidence="9" key="1">
    <citation type="journal article" date="2013" name="Sci. Rep.">
        <title>Metagenomics uncovers a new group of low GC and ultra-small marine Actinobacteria.</title>
        <authorList>
            <person name="Ghai R."/>
            <person name="Mizuno C.M."/>
            <person name="Picazo A."/>
            <person name="Camacho A."/>
            <person name="Rodriguez-Valera F."/>
        </authorList>
    </citation>
    <scope>NUCLEOTIDE SEQUENCE</scope>
</reference>
<dbReference type="InterPro" id="IPR005769">
    <property type="entry name" value="PhnE/PtxC"/>
</dbReference>
<dbReference type="InterPro" id="IPR035906">
    <property type="entry name" value="MetI-like_sf"/>
</dbReference>
<dbReference type="GO" id="GO:0015416">
    <property type="term" value="F:ABC-type phosphonate transporter activity"/>
    <property type="evidence" value="ECO:0007669"/>
    <property type="project" value="InterPro"/>
</dbReference>
<keyword evidence="6 7" id="KW-0472">Membrane</keyword>
<evidence type="ECO:0000313" key="9">
    <source>
        <dbReference type="EMBL" id="AGQ18673.1"/>
    </source>
</evidence>
<dbReference type="Pfam" id="PF00528">
    <property type="entry name" value="BPD_transp_1"/>
    <property type="match status" value="1"/>
</dbReference>
<evidence type="ECO:0000256" key="6">
    <source>
        <dbReference type="ARBA" id="ARBA00023136"/>
    </source>
</evidence>
<evidence type="ECO:0000256" key="5">
    <source>
        <dbReference type="ARBA" id="ARBA00022989"/>
    </source>
</evidence>
<protein>
    <submittedName>
        <fullName evidence="9">ABC-type phosphate/phosphonate transport system, permease component</fullName>
    </submittedName>
</protein>
<keyword evidence="5 7" id="KW-1133">Transmembrane helix</keyword>
<name>S5DMK4_9ACTN</name>
<evidence type="ECO:0000256" key="4">
    <source>
        <dbReference type="ARBA" id="ARBA00022692"/>
    </source>
</evidence>